<sequence length="133" mass="15040">MKKWLLVALLSSSAQAYEPDRDQILRFEPSPFQNTELNCQRDKDVVPRRSDLVLDHYALLAADNGERVATVTVTNSAGGQRMFNQEHIVAIMADCSRIYPLSFELTLAAGQQETFQIYFGRRAQPVLQLISSH</sequence>
<dbReference type="Proteomes" id="UP000276260">
    <property type="component" value="Unassembled WGS sequence"/>
</dbReference>
<organism evidence="1 2">
    <name type="scientific">Rheinheimera mesophila</name>
    <dbReference type="NCBI Taxonomy" id="1547515"/>
    <lineage>
        <taxon>Bacteria</taxon>
        <taxon>Pseudomonadati</taxon>
        <taxon>Pseudomonadota</taxon>
        <taxon>Gammaproteobacteria</taxon>
        <taxon>Chromatiales</taxon>
        <taxon>Chromatiaceae</taxon>
        <taxon>Rheinheimera</taxon>
    </lineage>
</organism>
<reference evidence="1 2" key="1">
    <citation type="submission" date="2018-11" db="EMBL/GenBank/DDBJ databases">
        <title>Draft genome analysis of Rheinheimera mesophila isolated from an industrial waste site.</title>
        <authorList>
            <person name="Yu Q."/>
            <person name="Qi Y."/>
            <person name="Zhang H."/>
            <person name="Lu Y."/>
            <person name="Pu J."/>
        </authorList>
    </citation>
    <scope>NUCLEOTIDE SEQUENCE [LARGE SCALE GENOMIC DNA]</scope>
    <source>
        <strain evidence="1 2">IITR13</strain>
    </source>
</reference>
<dbReference type="RefSeq" id="WP_046520668.1">
    <property type="nucleotide sequence ID" value="NZ_LAVS01000086.1"/>
</dbReference>
<evidence type="ECO:0000313" key="1">
    <source>
        <dbReference type="EMBL" id="RRJ19694.1"/>
    </source>
</evidence>
<name>A0A3P3QEW5_9GAMM</name>
<dbReference type="AlphaFoldDB" id="A0A3P3QEW5"/>
<accession>A0A3P3QEW5</accession>
<protein>
    <submittedName>
        <fullName evidence="1">Uncharacterized protein</fullName>
    </submittedName>
</protein>
<evidence type="ECO:0000313" key="2">
    <source>
        <dbReference type="Proteomes" id="UP000276260"/>
    </source>
</evidence>
<keyword evidence="2" id="KW-1185">Reference proteome</keyword>
<dbReference type="OrthoDB" id="6080130at2"/>
<comment type="caution">
    <text evidence="1">The sequence shown here is derived from an EMBL/GenBank/DDBJ whole genome shotgun (WGS) entry which is preliminary data.</text>
</comment>
<gene>
    <name evidence="1" type="ORF">EIK76_14745</name>
</gene>
<proteinExistence type="predicted"/>
<dbReference type="EMBL" id="RRCF01000004">
    <property type="protein sequence ID" value="RRJ19694.1"/>
    <property type="molecule type" value="Genomic_DNA"/>
</dbReference>